<reference evidence="4 5" key="1">
    <citation type="submission" date="2016-02" db="EMBL/GenBank/DDBJ databases">
        <title>Genome analysis of coral dinoflagellate symbionts highlights evolutionary adaptations to a symbiotic lifestyle.</title>
        <authorList>
            <person name="Aranda M."/>
            <person name="Li Y."/>
            <person name="Liew Y.J."/>
            <person name="Baumgarten S."/>
            <person name="Simakov O."/>
            <person name="Wilson M."/>
            <person name="Piel J."/>
            <person name="Ashoor H."/>
            <person name="Bougouffa S."/>
            <person name="Bajic V.B."/>
            <person name="Ryu T."/>
            <person name="Ravasi T."/>
            <person name="Bayer T."/>
            <person name="Micklem G."/>
            <person name="Kim H."/>
            <person name="Bhak J."/>
            <person name="Lajeunesse T.C."/>
            <person name="Voolstra C.R."/>
        </authorList>
    </citation>
    <scope>NUCLEOTIDE SEQUENCE [LARGE SCALE GENOMIC DNA]</scope>
    <source>
        <strain evidence="4 5">CCMP2467</strain>
    </source>
</reference>
<feature type="repeat" description="PPR" evidence="2">
    <location>
        <begin position="149"/>
        <end position="183"/>
    </location>
</feature>
<evidence type="ECO:0000256" key="2">
    <source>
        <dbReference type="PROSITE-ProRule" id="PRU00708"/>
    </source>
</evidence>
<dbReference type="InterPro" id="IPR011990">
    <property type="entry name" value="TPR-like_helical_dom_sf"/>
</dbReference>
<feature type="coiled-coil region" evidence="3">
    <location>
        <begin position="540"/>
        <end position="605"/>
    </location>
</feature>
<dbReference type="OrthoDB" id="439001at2759"/>
<dbReference type="InterPro" id="IPR002885">
    <property type="entry name" value="PPR_rpt"/>
</dbReference>
<protein>
    <submittedName>
        <fullName evidence="4">Pentatricopeptide repeat-containing protein, chloroplastic</fullName>
    </submittedName>
</protein>
<dbReference type="PANTHER" id="PTHR47447">
    <property type="entry name" value="OS03G0856100 PROTEIN"/>
    <property type="match status" value="1"/>
</dbReference>
<accession>A0A1Q9CAU9</accession>
<organism evidence="4 5">
    <name type="scientific">Symbiodinium microadriaticum</name>
    <name type="common">Dinoflagellate</name>
    <name type="synonym">Zooxanthella microadriatica</name>
    <dbReference type="NCBI Taxonomy" id="2951"/>
    <lineage>
        <taxon>Eukaryota</taxon>
        <taxon>Sar</taxon>
        <taxon>Alveolata</taxon>
        <taxon>Dinophyceae</taxon>
        <taxon>Suessiales</taxon>
        <taxon>Symbiodiniaceae</taxon>
        <taxon>Symbiodinium</taxon>
    </lineage>
</organism>
<feature type="repeat" description="PPR" evidence="2">
    <location>
        <begin position="114"/>
        <end position="148"/>
    </location>
</feature>
<evidence type="ECO:0000256" key="3">
    <source>
        <dbReference type="SAM" id="Coils"/>
    </source>
</evidence>
<sequence length="750" mass="81517">MVSHQTLPDVVSYNAGISACEKGGEWQMALFLLSQMPLARVVPNVISFSAGISACEKGGEWQMALILLSQMPAAGVMPNEISFSAGISACENGGEWQMALFLLSQMPLARVVPNEISFSAGISACEKGGEWQMALHLLSQMPLARVVPNEISFSAGISACEKGGEWQMALFLLSQMPAAGVMPTEISFSAGISACEKGSEWQMALFLLSQMPAAGVMPNEISFNAGISACEKGCEWQMAMFLLSQMPAVGAVPDEISFSACVKSCGTARIWELALCLFTSLRGSQLQPDACSYGQAIDAAWPEAVVFELFDQAMQDQTWPDMLQRGGAWLDLHDHSCGSAILAVSWWLAEVVPKQLNRKEQAEESTNQKSYESLMAAKATESKVLEEQILAKTEEKAESETSLEAAKKDIKATTDSLGEDVKLKETVAKRCAGSDEKYQERIKTRAAEMEAVSKTLQVLRTDETRDLLGKTVSFLQEESTHSTAGRAAAAAQYLVQQGRKLGLQVLITLGLQSKLDSFTKVQEAIDSMVDALKKQKADEIAHHEMCVADLEKNNATAEEKEAIKVRTGDEIQILKTKIAESEKDAETLKSDIAEMEKQIQLAGDARQKENTKFQEEASDQKETQTVLEKAVQYLRTFYSAGSLVQIKAHTTQAQSKSDVPEAPEDFQDYQKNSNGGSAISLIETIIADARRLEAEAVEGEQDAQASYEDFVTQTGASIKAKTTEKDGKMMEIAAAKNDQVGSNMLAKSKS</sequence>
<dbReference type="AlphaFoldDB" id="A0A1Q9CAU9"/>
<feature type="repeat" description="PPR" evidence="2">
    <location>
        <begin position="44"/>
        <end position="78"/>
    </location>
</feature>
<dbReference type="Gene3D" id="1.25.40.10">
    <property type="entry name" value="Tetratricopeptide repeat domain"/>
    <property type="match status" value="3"/>
</dbReference>
<keyword evidence="1" id="KW-0677">Repeat</keyword>
<gene>
    <name evidence="4" type="ORF">AK812_SmicGene39605</name>
</gene>
<name>A0A1Q9CAU9_SYMMI</name>
<keyword evidence="5" id="KW-1185">Reference proteome</keyword>
<proteinExistence type="predicted"/>
<evidence type="ECO:0000313" key="5">
    <source>
        <dbReference type="Proteomes" id="UP000186817"/>
    </source>
</evidence>
<dbReference type="PANTHER" id="PTHR47447:SF24">
    <property type="entry name" value="PENTATRICOPEPTIDE REPEAT-CONTAINING PROTEIN"/>
    <property type="match status" value="1"/>
</dbReference>
<dbReference type="PROSITE" id="PS51375">
    <property type="entry name" value="PPR"/>
    <property type="match status" value="4"/>
</dbReference>
<comment type="caution">
    <text evidence="4">The sequence shown here is derived from an EMBL/GenBank/DDBJ whole genome shotgun (WGS) entry which is preliminary data.</text>
</comment>
<evidence type="ECO:0000313" key="4">
    <source>
        <dbReference type="EMBL" id="OLP80031.1"/>
    </source>
</evidence>
<keyword evidence="3" id="KW-0175">Coiled coil</keyword>
<feature type="repeat" description="PPR" evidence="2">
    <location>
        <begin position="9"/>
        <end position="43"/>
    </location>
</feature>
<dbReference type="Proteomes" id="UP000186817">
    <property type="component" value="Unassembled WGS sequence"/>
</dbReference>
<dbReference type="EMBL" id="LSRX01001424">
    <property type="protein sequence ID" value="OLP80031.1"/>
    <property type="molecule type" value="Genomic_DNA"/>
</dbReference>
<dbReference type="Pfam" id="PF13812">
    <property type="entry name" value="PPR_3"/>
    <property type="match status" value="1"/>
</dbReference>
<evidence type="ECO:0000256" key="1">
    <source>
        <dbReference type="ARBA" id="ARBA00022737"/>
    </source>
</evidence>